<keyword evidence="3" id="KW-0378">Hydrolase</keyword>
<evidence type="ECO:0000313" key="7">
    <source>
        <dbReference type="Proteomes" id="UP000008467"/>
    </source>
</evidence>
<evidence type="ECO:0000259" key="5">
    <source>
        <dbReference type="PROSITE" id="PS51935"/>
    </source>
</evidence>
<evidence type="ECO:0000256" key="1">
    <source>
        <dbReference type="ARBA" id="ARBA00007074"/>
    </source>
</evidence>
<dbReference type="KEGG" id="cle:Clole_3734"/>
<keyword evidence="2" id="KW-0645">Protease</keyword>
<feature type="domain" description="NlpC/P60" evidence="5">
    <location>
        <begin position="390"/>
        <end position="530"/>
    </location>
</feature>
<reference evidence="6 7" key="1">
    <citation type="journal article" date="2011" name="J. Bacteriol.">
        <title>Complete genome sequence of the cellulose-degrading bacterium Cellulosilyticum lentocellum.</title>
        <authorList>
            <consortium name="US DOE Joint Genome Institute"/>
            <person name="Miller D.A."/>
            <person name="Suen G."/>
            <person name="Bruce D."/>
            <person name="Copeland A."/>
            <person name="Cheng J.F."/>
            <person name="Detter C."/>
            <person name="Goodwin L.A."/>
            <person name="Han C.S."/>
            <person name="Hauser L.J."/>
            <person name="Land M.L."/>
            <person name="Lapidus A."/>
            <person name="Lucas S."/>
            <person name="Meincke L."/>
            <person name="Pitluck S."/>
            <person name="Tapia R."/>
            <person name="Teshima H."/>
            <person name="Woyke T."/>
            <person name="Fox B.G."/>
            <person name="Angert E.R."/>
            <person name="Currie C.R."/>
        </authorList>
    </citation>
    <scope>NUCLEOTIDE SEQUENCE [LARGE SCALE GENOMIC DNA]</scope>
    <source>
        <strain evidence="7">ATCC 49066 / DSM 5427 / NCIMB 11756 / RHM5</strain>
    </source>
</reference>
<dbReference type="Gene3D" id="3.90.1720.10">
    <property type="entry name" value="endopeptidase domain like (from Nostoc punctiforme)"/>
    <property type="match status" value="1"/>
</dbReference>
<dbReference type="Proteomes" id="UP000008467">
    <property type="component" value="Chromosome"/>
</dbReference>
<name>F2JHS3_CELLD</name>
<dbReference type="Pfam" id="PF00877">
    <property type="entry name" value="NLPC_P60"/>
    <property type="match status" value="1"/>
</dbReference>
<sequence length="752" mass="84093">MPGELQVETDELSELSRKTDRCYRNVCSNYKRDINSIKREMENIISRYNEYGSVVSCARGILSSLKEIEYKTEGIEENSQRLVTNTKQAVALYKESEYISKAVLDKGRLSFGKSIKFSGSIGSSNISFKASNELGEKSQEWEGELRIVGGNQAEKFARSESDSAYLEGGILYESIDGKIYKNGELVAEKDYKYIPHEVGGLRATDGNGTLARAYVENKTVYEQIGKQIYKNGVLVPEENYKYVPKEIGGIRETIGRGSYVIVSQTYVEGDNIYQRIGGIIYKNGKEIAVDDYKYIPVEIGGLREVDGKGSFAQGYKEGGNTYVKIGDVIYKNGKEVSKNDYKYVPQEIGGLRETVGGGNYITSELVDLVTNIGKEIGGTAVTLEGEELADYWRNELVEFAELFKGKIPYQYGGEGIQILDPKNPPKNMDCSAFVASIYLTKFGIKLPRTTKEQIKEGIEVSKEELKIGDLIFFDWKDPNTGKRDGIVDHVGIYIGNGQYIDEGGTGEKANVRICNLSNASSSVLAVRRIIQDNGTILNNKLPEVKGDGKSDITPIQKLDSSSEIDKKLYDTSKVYAHEVDLVNQITSVNKEKFKWDIDNFKRIYQGNKETYERISEKTGIPPELIAALHYRESGCNFNTYLHNGQKLGKTTTIVPKGIYFEDFTEAAIDALSRKSSVRDEFQLTFDCNDIAKMMAFAERYNGLGYYNKKRVSPYVYSGTNVYTGGKYVSDGVYDSNTVDKQPGVYILIDAIK</sequence>
<dbReference type="SUPFAM" id="SSF53955">
    <property type="entry name" value="Lysozyme-like"/>
    <property type="match status" value="1"/>
</dbReference>
<dbReference type="AlphaFoldDB" id="F2JHS3"/>
<evidence type="ECO:0000313" key="6">
    <source>
        <dbReference type="EMBL" id="ADZ85415.1"/>
    </source>
</evidence>
<dbReference type="PROSITE" id="PS51935">
    <property type="entry name" value="NLPC_P60"/>
    <property type="match status" value="1"/>
</dbReference>
<dbReference type="InterPro" id="IPR000064">
    <property type="entry name" value="NLP_P60_dom"/>
</dbReference>
<keyword evidence="7" id="KW-1185">Reference proteome</keyword>
<proteinExistence type="inferred from homology"/>
<dbReference type="PANTHER" id="PTHR47053:SF1">
    <property type="entry name" value="MUREIN DD-ENDOPEPTIDASE MEPH-RELATED"/>
    <property type="match status" value="1"/>
</dbReference>
<gene>
    <name evidence="6" type="ordered locus">Clole_3734</name>
</gene>
<evidence type="ECO:0000256" key="4">
    <source>
        <dbReference type="ARBA" id="ARBA00022807"/>
    </source>
</evidence>
<dbReference type="eggNOG" id="COG0791">
    <property type="taxonomic scope" value="Bacteria"/>
</dbReference>
<organism evidence="6 7">
    <name type="scientific">Cellulosilyticum lentocellum (strain ATCC 49066 / DSM 5427 / NCIMB 11756 / RHM5)</name>
    <name type="common">Clostridium lentocellum</name>
    <dbReference type="NCBI Taxonomy" id="642492"/>
    <lineage>
        <taxon>Bacteria</taxon>
        <taxon>Bacillati</taxon>
        <taxon>Bacillota</taxon>
        <taxon>Clostridia</taxon>
        <taxon>Lachnospirales</taxon>
        <taxon>Cellulosilyticaceae</taxon>
        <taxon>Cellulosilyticum</taxon>
    </lineage>
</organism>
<keyword evidence="4" id="KW-0788">Thiol protease</keyword>
<evidence type="ECO:0000256" key="3">
    <source>
        <dbReference type="ARBA" id="ARBA00022801"/>
    </source>
</evidence>
<protein>
    <submittedName>
        <fullName evidence="6">NLP/P60 protein</fullName>
    </submittedName>
</protein>
<dbReference type="GO" id="GO:0008234">
    <property type="term" value="F:cysteine-type peptidase activity"/>
    <property type="evidence" value="ECO:0007669"/>
    <property type="project" value="UniProtKB-KW"/>
</dbReference>
<dbReference type="HOGENOM" id="CLU_369947_0_0_9"/>
<evidence type="ECO:0000256" key="2">
    <source>
        <dbReference type="ARBA" id="ARBA00022670"/>
    </source>
</evidence>
<comment type="similarity">
    <text evidence="1">Belongs to the peptidase C40 family.</text>
</comment>
<dbReference type="InterPro" id="IPR023346">
    <property type="entry name" value="Lysozyme-like_dom_sf"/>
</dbReference>
<dbReference type="GO" id="GO:0006508">
    <property type="term" value="P:proteolysis"/>
    <property type="evidence" value="ECO:0007669"/>
    <property type="project" value="UniProtKB-KW"/>
</dbReference>
<dbReference type="EMBL" id="CP002582">
    <property type="protein sequence ID" value="ADZ85415.1"/>
    <property type="molecule type" value="Genomic_DNA"/>
</dbReference>
<dbReference type="InterPro" id="IPR038765">
    <property type="entry name" value="Papain-like_cys_pep_sf"/>
</dbReference>
<accession>F2JHS3</accession>
<dbReference type="SUPFAM" id="SSF54001">
    <property type="entry name" value="Cysteine proteinases"/>
    <property type="match status" value="1"/>
</dbReference>
<dbReference type="eggNOG" id="COG5526">
    <property type="taxonomic scope" value="Bacteria"/>
</dbReference>
<dbReference type="InterPro" id="IPR051202">
    <property type="entry name" value="Peptidase_C40"/>
</dbReference>
<dbReference type="STRING" id="642492.Clole_3734"/>
<dbReference type="RefSeq" id="WP_013658691.1">
    <property type="nucleotide sequence ID" value="NC_015275.1"/>
</dbReference>
<dbReference type="PANTHER" id="PTHR47053">
    <property type="entry name" value="MUREIN DD-ENDOPEPTIDASE MEPH-RELATED"/>
    <property type="match status" value="1"/>
</dbReference>